<keyword evidence="4" id="KW-1185">Reference proteome</keyword>
<dbReference type="VEuPathDB" id="PiroplasmaDB:TA13650"/>
<reference evidence="1 4" key="1">
    <citation type="journal article" date="2005" name="Science">
        <title>Genome of the host-cell transforming parasite Theileria annulata compared with T. parva.</title>
        <authorList>
            <person name="Pain A."/>
            <person name="Renauld H."/>
            <person name="Berriman M."/>
            <person name="Murphy L."/>
            <person name="Yeats C.A."/>
            <person name="Weir W."/>
            <person name="Kerhornou A."/>
            <person name="Aslett M."/>
            <person name="Bishop R."/>
            <person name="Bouchier C."/>
            <person name="Cochet M."/>
            <person name="Coulson R.M.R."/>
            <person name="Cronin A."/>
            <person name="de Villiers E.P."/>
            <person name="Fraser A."/>
            <person name="Fosker N."/>
            <person name="Gardner M."/>
            <person name="Goble A."/>
            <person name="Griffiths-Jones S."/>
            <person name="Harris D.E."/>
            <person name="Katzer F."/>
            <person name="Larke N."/>
            <person name="Lord A."/>
            <person name="Maser P."/>
            <person name="McKellar S."/>
            <person name="Mooney P."/>
            <person name="Morton F."/>
            <person name="Nene V."/>
            <person name="O'Neil S."/>
            <person name="Price C."/>
            <person name="Quail M.A."/>
            <person name="Rabbinowitsch E."/>
            <person name="Rawlings N.D."/>
            <person name="Rutter S."/>
            <person name="Saunders D."/>
            <person name="Seeger K."/>
            <person name="Shah T."/>
            <person name="Squares R."/>
            <person name="Squares S."/>
            <person name="Tivey A."/>
            <person name="Walker A.R."/>
            <person name="Woodward J."/>
            <person name="Dobbelaere D.A.E."/>
            <person name="Langsley G."/>
            <person name="Rajandream M.A."/>
            <person name="McKeever D."/>
            <person name="Shiels B."/>
            <person name="Tait A."/>
            <person name="Barrell B.G."/>
            <person name="Hall N."/>
        </authorList>
    </citation>
    <scope>NUCLEOTIDE SEQUENCE [LARGE SCALE GENOMIC DNA]</scope>
    <source>
        <strain evidence="4">Ankara</strain>
        <strain evidence="1">Ankara isolate clone C9</strain>
    </source>
</reference>
<evidence type="ECO:0000313" key="4">
    <source>
        <dbReference type="Proteomes" id="UP000001950"/>
    </source>
</evidence>
<dbReference type="GeneID" id="3861826"/>
<evidence type="ECO:0000313" key="1">
    <source>
        <dbReference type="EMBL" id="CAI74462.1"/>
    </source>
</evidence>
<dbReference type="Proteomes" id="UP000001950">
    <property type="component" value="Chromosome 2"/>
</dbReference>
<dbReference type="OMA" id="WIHNENE"/>
<dbReference type="eggNOG" id="ENOG502QY7C">
    <property type="taxonomic scope" value="Eukaryota"/>
</dbReference>
<accession>Q4UEM7</accession>
<evidence type="ECO:0000313" key="3">
    <source>
        <dbReference type="EMBL" id="SVP91537.1"/>
    </source>
</evidence>
<sequence>MPSCKVKKPAEHRVELKDNKPVLYMRNDKNEEWSNVTHTNYQVELLKFVDGVFCENTYLECDFNLLGSVFEIIFNFICSAVKYDERFIWSYWVDPFQGYPSSLLFDVVQNTLNLTFKNGNTTALDMRKYFITGKGTDNCGGEFQYVRFNRTVSAVYARESNLNYLKFGENIVWARKSHEPHPVSFIFQSNSQVVIVSKNRFTTCTFQNYQWLQTITYTN</sequence>
<dbReference type="InParanoid" id="Q4UEM7"/>
<dbReference type="EMBL" id="UIVT01000002">
    <property type="protein sequence ID" value="SVP90929.1"/>
    <property type="molecule type" value="Genomic_DNA"/>
</dbReference>
<proteinExistence type="predicted"/>
<dbReference type="OrthoDB" id="10293221at2759"/>
<dbReference type="KEGG" id="tan:TA13650"/>
<organism evidence="1 4">
    <name type="scientific">Theileria annulata</name>
    <dbReference type="NCBI Taxonomy" id="5874"/>
    <lineage>
        <taxon>Eukaryota</taxon>
        <taxon>Sar</taxon>
        <taxon>Alveolata</taxon>
        <taxon>Apicomplexa</taxon>
        <taxon>Aconoidasida</taxon>
        <taxon>Piroplasmida</taxon>
        <taxon>Theileriidae</taxon>
        <taxon>Theileria</taxon>
    </lineage>
</organism>
<gene>
    <name evidence="1" type="ORF">TA13650</name>
    <name evidence="2" type="ORF">TAT_000164100</name>
    <name evidence="3" type="ORF">TAV_000164300</name>
</gene>
<reference evidence="2" key="2">
    <citation type="submission" date="2018-07" db="EMBL/GenBank/DDBJ databases">
        <authorList>
            <person name="Quirk P.G."/>
            <person name="Krulwich T.A."/>
        </authorList>
    </citation>
    <scope>NUCLEOTIDE SEQUENCE</scope>
    <source>
        <strain evidence="2">Anand</strain>
    </source>
</reference>
<evidence type="ECO:0000313" key="2">
    <source>
        <dbReference type="EMBL" id="SVP90929.1"/>
    </source>
</evidence>
<dbReference type="AlphaFoldDB" id="Q4UEM7"/>
<dbReference type="EMBL" id="UIVS01000002">
    <property type="protein sequence ID" value="SVP91537.1"/>
    <property type="molecule type" value="Genomic_DNA"/>
</dbReference>
<protein>
    <submittedName>
        <fullName evidence="1">SfiI-subtelomeric related protein family member, putative</fullName>
    </submittedName>
</protein>
<dbReference type="RefSeq" id="XP_952194.1">
    <property type="nucleotide sequence ID" value="XM_947101.1"/>
</dbReference>
<dbReference type="EMBL" id="CR940348">
    <property type="protein sequence ID" value="CAI74462.1"/>
    <property type="molecule type" value="Genomic_DNA"/>
</dbReference>
<name>Q4UEM7_THEAN</name>